<keyword evidence="4" id="KW-1185">Reference proteome</keyword>
<dbReference type="Gene3D" id="2.120.10.80">
    <property type="entry name" value="Kelch-type beta propeller"/>
    <property type="match status" value="1"/>
</dbReference>
<dbReference type="SUPFAM" id="SSF117281">
    <property type="entry name" value="Kelch motif"/>
    <property type="match status" value="1"/>
</dbReference>
<dbReference type="Proteomes" id="UP000297649">
    <property type="component" value="Unassembled WGS sequence"/>
</dbReference>
<dbReference type="OrthoDB" id="342174at2"/>
<reference evidence="3" key="1">
    <citation type="journal article" date="2019" name="PLoS Negl. Trop. Dis.">
        <title>Revisiting the worldwide diversity of Leptospira species in the environment.</title>
        <authorList>
            <person name="Vincent A.T."/>
            <person name="Schiettekatte O."/>
            <person name="Bourhy P."/>
            <person name="Veyrier F.J."/>
            <person name="Picardeau M."/>
        </authorList>
    </citation>
    <scope>NUCLEOTIDE SEQUENCE [LARGE SCALE GENOMIC DNA]</scope>
    <source>
        <strain evidence="3">201601109</strain>
    </source>
</reference>
<dbReference type="InterPro" id="IPR006652">
    <property type="entry name" value="Kelch_1"/>
</dbReference>
<dbReference type="RefSeq" id="WP_135743614.1">
    <property type="nucleotide sequence ID" value="NZ_RQHT01000010.1"/>
</dbReference>
<evidence type="ECO:0000313" key="3">
    <source>
        <dbReference type="EMBL" id="TGN11328.1"/>
    </source>
</evidence>
<gene>
    <name evidence="3" type="ORF">EHR08_17585</name>
</gene>
<evidence type="ECO:0000256" key="1">
    <source>
        <dbReference type="ARBA" id="ARBA00022441"/>
    </source>
</evidence>
<dbReference type="PANTHER" id="PTHR46344">
    <property type="entry name" value="OS02G0202900 PROTEIN"/>
    <property type="match status" value="1"/>
</dbReference>
<sequence>MNKLIFPILFFAIGCIIPEKYGNPFDQKSSGVLFLSTFFEKAPFRCVNQSNQKFLGTVDQVLLQCNRDLANIDANFLAESNQKVFSNVSFSKIDKDRLLVKFDPITADGKYELNLLGVVSNSGETLIDDILPIIIDTQIPSINLVGYIPITDYTFFSSHYWDFTTSEPLAVFNPPILSGSLASEVILRSVQKVNETTYRVYFEVNFSSNSPGSLTMHFYNSQDNAGNEVSNSLTIQLIGLVQGPNLHHARSEFDAFQNANGDVIAIYGFTSSAEILRKGASSFVLTNPSLPYISRGERGVMLDGKNLLITGGTQAPSPYAITSSYIFDTETTAFTPTGNMNGRRHLHNIVKLKDGRVIVLGGISEYDFDPMTTDVFITLNTAEIYDPSTGIFTEVPNRMKVPRSFSCSVLLDDGRVFIIGGTNGIFAPKDTTEFFDPDTQTFSWGPTLPVPVGALKCMKLTDGNVLIYGAQLSNSNNSTMLYDLTRNQILTVANSQFRREWSFAQELPDGGILFYGGGYKYNTSEPSRVMEKLDYGKSNNFFNMGMAKYSITKHSGVKFSDGTLFFLGGEIGGAFHLETEYYGLSN</sequence>
<dbReference type="AlphaFoldDB" id="A0A6H3NPA5"/>
<dbReference type="InterPro" id="IPR037293">
    <property type="entry name" value="Gal_Oxidase_central_sf"/>
</dbReference>
<organism evidence="3 4">
    <name type="scientific">Leptospira bandrabouensis</name>
    <dbReference type="NCBI Taxonomy" id="2484903"/>
    <lineage>
        <taxon>Bacteria</taxon>
        <taxon>Pseudomonadati</taxon>
        <taxon>Spirochaetota</taxon>
        <taxon>Spirochaetia</taxon>
        <taxon>Leptospirales</taxon>
        <taxon>Leptospiraceae</taxon>
        <taxon>Leptospira</taxon>
    </lineage>
</organism>
<name>A0A6H3NPA5_9LEPT</name>
<comment type="caution">
    <text evidence="3">The sequence shown here is derived from an EMBL/GenBank/DDBJ whole genome shotgun (WGS) entry which is preliminary data.</text>
</comment>
<dbReference type="SMART" id="SM00612">
    <property type="entry name" value="Kelch"/>
    <property type="match status" value="2"/>
</dbReference>
<dbReference type="PANTHER" id="PTHR46344:SF27">
    <property type="entry name" value="KELCH REPEAT SUPERFAMILY PROTEIN"/>
    <property type="match status" value="1"/>
</dbReference>
<proteinExistence type="predicted"/>
<keyword evidence="2" id="KW-0677">Repeat</keyword>
<dbReference type="Gene3D" id="2.130.10.80">
    <property type="entry name" value="Galactose oxidase/kelch, beta-propeller"/>
    <property type="match status" value="1"/>
</dbReference>
<keyword evidence="1" id="KW-0880">Kelch repeat</keyword>
<evidence type="ECO:0000313" key="4">
    <source>
        <dbReference type="Proteomes" id="UP000297649"/>
    </source>
</evidence>
<accession>A0A6H3NPA5</accession>
<dbReference type="PROSITE" id="PS51257">
    <property type="entry name" value="PROKAR_LIPOPROTEIN"/>
    <property type="match status" value="1"/>
</dbReference>
<protein>
    <submittedName>
        <fullName evidence="3">Kelch-like protein</fullName>
    </submittedName>
</protein>
<dbReference type="InterPro" id="IPR015915">
    <property type="entry name" value="Kelch-typ_b-propeller"/>
</dbReference>
<evidence type="ECO:0000256" key="2">
    <source>
        <dbReference type="ARBA" id="ARBA00022737"/>
    </source>
</evidence>
<dbReference type="EMBL" id="RQHU01000024">
    <property type="protein sequence ID" value="TGN11328.1"/>
    <property type="molecule type" value="Genomic_DNA"/>
</dbReference>